<evidence type="ECO:0000256" key="1">
    <source>
        <dbReference type="ARBA" id="ARBA00004651"/>
    </source>
</evidence>
<reference evidence="10" key="1">
    <citation type="journal article" date="2013" name="Nature">
        <title>Pan genome of the phytoplankton Emiliania underpins its global distribution.</title>
        <authorList>
            <person name="Read B.A."/>
            <person name="Kegel J."/>
            <person name="Klute M.J."/>
            <person name="Kuo A."/>
            <person name="Lefebvre S.C."/>
            <person name="Maumus F."/>
            <person name="Mayer C."/>
            <person name="Miller J."/>
            <person name="Monier A."/>
            <person name="Salamov A."/>
            <person name="Young J."/>
            <person name="Aguilar M."/>
            <person name="Claverie J.M."/>
            <person name="Frickenhaus S."/>
            <person name="Gonzalez K."/>
            <person name="Herman E.K."/>
            <person name="Lin Y.C."/>
            <person name="Napier J."/>
            <person name="Ogata H."/>
            <person name="Sarno A.F."/>
            <person name="Shmutz J."/>
            <person name="Schroeder D."/>
            <person name="de Vargas C."/>
            <person name="Verret F."/>
            <person name="von Dassow P."/>
            <person name="Valentin K."/>
            <person name="Van de Peer Y."/>
            <person name="Wheeler G."/>
            <person name="Dacks J.B."/>
            <person name="Delwiche C.F."/>
            <person name="Dyhrman S.T."/>
            <person name="Glockner G."/>
            <person name="John U."/>
            <person name="Richards T."/>
            <person name="Worden A.Z."/>
            <person name="Zhang X."/>
            <person name="Grigoriev I.V."/>
            <person name="Allen A.E."/>
            <person name="Bidle K."/>
            <person name="Borodovsky M."/>
            <person name="Bowler C."/>
            <person name="Brownlee C."/>
            <person name="Cock J.M."/>
            <person name="Elias M."/>
            <person name="Gladyshev V.N."/>
            <person name="Groth M."/>
            <person name="Guda C."/>
            <person name="Hadaegh A."/>
            <person name="Iglesias-Rodriguez M.D."/>
            <person name="Jenkins J."/>
            <person name="Jones B.M."/>
            <person name="Lawson T."/>
            <person name="Leese F."/>
            <person name="Lindquist E."/>
            <person name="Lobanov A."/>
            <person name="Lomsadze A."/>
            <person name="Malik S.B."/>
            <person name="Marsh M.E."/>
            <person name="Mackinder L."/>
            <person name="Mock T."/>
            <person name="Mueller-Roeber B."/>
            <person name="Pagarete A."/>
            <person name="Parker M."/>
            <person name="Probert I."/>
            <person name="Quesneville H."/>
            <person name="Raines C."/>
            <person name="Rensing S.A."/>
            <person name="Riano-Pachon D.M."/>
            <person name="Richier S."/>
            <person name="Rokitta S."/>
            <person name="Shiraiwa Y."/>
            <person name="Soanes D.M."/>
            <person name="van der Giezen M."/>
            <person name="Wahlund T.M."/>
            <person name="Williams B."/>
            <person name="Wilson W."/>
            <person name="Wolfe G."/>
            <person name="Wurch L.L."/>
        </authorList>
    </citation>
    <scope>NUCLEOTIDE SEQUENCE</scope>
</reference>
<dbReference type="PANTHER" id="PTHR33281:SF19">
    <property type="entry name" value="VOLTAGE-DEPENDENT ANION CHANNEL-FORMING PROTEIN YNEE"/>
    <property type="match status" value="1"/>
</dbReference>
<dbReference type="RefSeq" id="XP_005785803.1">
    <property type="nucleotide sequence ID" value="XM_005785746.1"/>
</dbReference>
<dbReference type="GO" id="GO:0005886">
    <property type="term" value="C:plasma membrane"/>
    <property type="evidence" value="ECO:0007669"/>
    <property type="project" value="UniProtKB-SubCell"/>
</dbReference>
<proteinExistence type="predicted"/>
<keyword evidence="2" id="KW-0813">Transport</keyword>
<evidence type="ECO:0000256" key="5">
    <source>
        <dbReference type="ARBA" id="ARBA00022989"/>
    </source>
</evidence>
<evidence type="ECO:0008006" key="11">
    <source>
        <dbReference type="Google" id="ProtNLM"/>
    </source>
</evidence>
<dbReference type="PaxDb" id="2903-EOD33374"/>
<dbReference type="Pfam" id="PF25539">
    <property type="entry name" value="Bestrophin_2"/>
    <property type="match status" value="2"/>
</dbReference>
<keyword evidence="3" id="KW-1003">Cell membrane</keyword>
<keyword evidence="6" id="KW-0406">Ion transport</keyword>
<dbReference type="GO" id="GO:0005254">
    <property type="term" value="F:chloride channel activity"/>
    <property type="evidence" value="ECO:0007669"/>
    <property type="project" value="InterPro"/>
</dbReference>
<dbReference type="eggNOG" id="ENOG502S9SV">
    <property type="taxonomic scope" value="Eukaryota"/>
</dbReference>
<keyword evidence="5 8" id="KW-1133">Transmembrane helix</keyword>
<evidence type="ECO:0000313" key="9">
    <source>
        <dbReference type="EnsemblProtists" id="EOD33374"/>
    </source>
</evidence>
<dbReference type="Proteomes" id="UP000013827">
    <property type="component" value="Unassembled WGS sequence"/>
</dbReference>
<sequence>MQGVSTVLDTRRGERLPPSAASVQLGRYCAAFGWVLKARLREGDEVADVLGAVLPAAEADWLASRRNVPVELIGCMRRTVYAEYERGRVPAHVHYKLEDDLRQLDLVVGGCERLLARPSPLAAFLSLNRGLSRARRASTRAPFAAFSFWSRTLSAPLGERLFASPIPPTMSRHVVRSLALWLLTLPVVLVGQLSPPLVLFYVAATSYIYVGIEELGVQVEQPFDILPMFQMAHVIASSAEDALVAQAE</sequence>
<dbReference type="InterPro" id="IPR044669">
    <property type="entry name" value="YneE/VCCN1/2-like"/>
</dbReference>
<dbReference type="GeneID" id="17278647"/>
<comment type="subcellular location">
    <subcellularLocation>
        <location evidence="1">Cell membrane</location>
        <topology evidence="1">Multi-pass membrane protein</topology>
    </subcellularLocation>
</comment>
<dbReference type="PANTHER" id="PTHR33281">
    <property type="entry name" value="UPF0187 PROTEIN YNEE"/>
    <property type="match status" value="1"/>
</dbReference>
<keyword evidence="4 8" id="KW-0812">Transmembrane</keyword>
<evidence type="ECO:0000313" key="10">
    <source>
        <dbReference type="Proteomes" id="UP000013827"/>
    </source>
</evidence>
<dbReference type="KEGG" id="ehx:EMIHUDRAFT_122898"/>
<organism evidence="9 10">
    <name type="scientific">Emiliania huxleyi (strain CCMP1516)</name>
    <dbReference type="NCBI Taxonomy" id="280463"/>
    <lineage>
        <taxon>Eukaryota</taxon>
        <taxon>Haptista</taxon>
        <taxon>Haptophyta</taxon>
        <taxon>Prymnesiophyceae</taxon>
        <taxon>Isochrysidales</taxon>
        <taxon>Noelaerhabdaceae</taxon>
        <taxon>Emiliania</taxon>
    </lineage>
</organism>
<dbReference type="AlphaFoldDB" id="A0A0D3KC89"/>
<dbReference type="EnsemblProtists" id="EOD33374">
    <property type="protein sequence ID" value="EOD33374"/>
    <property type="gene ID" value="EMIHUDRAFT_122898"/>
</dbReference>
<keyword evidence="7 8" id="KW-0472">Membrane</keyword>
<feature type="transmembrane region" description="Helical" evidence="8">
    <location>
        <begin position="178"/>
        <end position="203"/>
    </location>
</feature>
<protein>
    <recommendedName>
        <fullName evidence="11">Bestrophin homolog</fullName>
    </recommendedName>
</protein>
<evidence type="ECO:0000256" key="2">
    <source>
        <dbReference type="ARBA" id="ARBA00022448"/>
    </source>
</evidence>
<reference evidence="9" key="2">
    <citation type="submission" date="2024-10" db="UniProtKB">
        <authorList>
            <consortium name="EnsemblProtists"/>
        </authorList>
    </citation>
    <scope>IDENTIFICATION</scope>
</reference>
<evidence type="ECO:0000256" key="7">
    <source>
        <dbReference type="ARBA" id="ARBA00023136"/>
    </source>
</evidence>
<evidence type="ECO:0000256" key="4">
    <source>
        <dbReference type="ARBA" id="ARBA00022692"/>
    </source>
</evidence>
<name>A0A0D3KC89_EMIH1</name>
<accession>A0A0D3KC89</accession>
<dbReference type="HOGENOM" id="CLU_1121826_0_0_1"/>
<keyword evidence="10" id="KW-1185">Reference proteome</keyword>
<evidence type="ECO:0000256" key="3">
    <source>
        <dbReference type="ARBA" id="ARBA00022475"/>
    </source>
</evidence>
<evidence type="ECO:0000256" key="8">
    <source>
        <dbReference type="SAM" id="Phobius"/>
    </source>
</evidence>
<evidence type="ECO:0000256" key="6">
    <source>
        <dbReference type="ARBA" id="ARBA00023065"/>
    </source>
</evidence>